<dbReference type="KEGG" id="pxi:J5O05_11010"/>
<sequence>MYTFTYSDVEQQLIVQALDAIHSPYTIDFVEGYLFADVCGPEGQEPEQWLARFGFSAGQLDEQSVFAFMALHHHVSETVYSEQGYAPFTLSAFDLKKIHQWSLGFLDGVGVYADVLSNATGQAQEMLEALQVSIEQLGFFALPQSQIEQFCLAHDLEFNSFVIEQFALLQEFSREFANLIEAAAQILFDD</sequence>
<proteinExistence type="predicted"/>
<accession>A0A975DEV7</accession>
<evidence type="ECO:0000313" key="2">
    <source>
        <dbReference type="Proteomes" id="UP000664904"/>
    </source>
</evidence>
<dbReference type="InterPro" id="IPR036255">
    <property type="entry name" value="YgfB-like_sf"/>
</dbReference>
<dbReference type="Pfam" id="PF03695">
    <property type="entry name" value="UPF0149"/>
    <property type="match status" value="1"/>
</dbReference>
<keyword evidence="2" id="KW-1185">Reference proteome</keyword>
<dbReference type="AlphaFoldDB" id="A0A975DEV7"/>
<dbReference type="Gene3D" id="1.20.120.740">
    <property type="entry name" value="YgfB uncharacterised protein family UPF0149, PF03695"/>
    <property type="match status" value="1"/>
</dbReference>
<protein>
    <submittedName>
        <fullName evidence="1">UPF0149 family protein</fullName>
    </submittedName>
</protein>
<dbReference type="InterPro" id="IPR011978">
    <property type="entry name" value="YgfB-like"/>
</dbReference>
<gene>
    <name evidence="1" type="ORF">J5O05_11010</name>
</gene>
<name>A0A975DEV7_9GAMM</name>
<dbReference type="Proteomes" id="UP000664904">
    <property type="component" value="Chromosome"/>
</dbReference>
<organism evidence="1 2">
    <name type="scientific">Pseudoalteromonas xiamenensis</name>
    <dbReference type="NCBI Taxonomy" id="882626"/>
    <lineage>
        <taxon>Bacteria</taxon>
        <taxon>Pseudomonadati</taxon>
        <taxon>Pseudomonadota</taxon>
        <taxon>Gammaproteobacteria</taxon>
        <taxon>Alteromonadales</taxon>
        <taxon>Pseudoalteromonadaceae</taxon>
        <taxon>Pseudoalteromonas</taxon>
    </lineage>
</organism>
<reference evidence="1" key="1">
    <citation type="submission" date="2021-03" db="EMBL/GenBank/DDBJ databases">
        <title>Complete Genome of Pseudoalteromonas xiamenensis STKMTI.2, a new potential marine bacterium producing anti-Vibrio compounds.</title>
        <authorList>
            <person name="Handayani D.P."/>
            <person name="Isnansetyo A."/>
            <person name="Istiqomah I."/>
            <person name="Jumina J."/>
        </authorList>
    </citation>
    <scope>NUCLEOTIDE SEQUENCE</scope>
    <source>
        <strain evidence="1">STKMTI.2</strain>
    </source>
</reference>
<dbReference type="EMBL" id="CP072133">
    <property type="protein sequence ID" value="QTH70503.1"/>
    <property type="molecule type" value="Genomic_DNA"/>
</dbReference>
<dbReference type="RefSeq" id="WP_208842093.1">
    <property type="nucleotide sequence ID" value="NZ_CP072133.1"/>
</dbReference>
<dbReference type="SUPFAM" id="SSF101327">
    <property type="entry name" value="YgfB-like"/>
    <property type="match status" value="1"/>
</dbReference>
<evidence type="ECO:0000313" key="1">
    <source>
        <dbReference type="EMBL" id="QTH70503.1"/>
    </source>
</evidence>